<name>A0AAV4PKL6_9ARAC</name>
<accession>A0AAV4PKL6</accession>
<keyword evidence="2" id="KW-1185">Reference proteome</keyword>
<dbReference type="Proteomes" id="UP001054837">
    <property type="component" value="Unassembled WGS sequence"/>
</dbReference>
<dbReference type="AlphaFoldDB" id="A0AAV4PKL6"/>
<comment type="caution">
    <text evidence="1">The sequence shown here is derived from an EMBL/GenBank/DDBJ whole genome shotgun (WGS) entry which is preliminary data.</text>
</comment>
<evidence type="ECO:0000313" key="1">
    <source>
        <dbReference type="EMBL" id="GIX97204.1"/>
    </source>
</evidence>
<sequence>MDIVLPFNKHYSKSLYQYLCGAGGIPWLQWEMTGRKGWLVSFRGRRRGPRVSLAKQATELENGFLISSFGICKEIIEIIAEKTCQCIDLQ</sequence>
<evidence type="ECO:0000313" key="2">
    <source>
        <dbReference type="Proteomes" id="UP001054837"/>
    </source>
</evidence>
<gene>
    <name evidence="1" type="ORF">CDAR_581291</name>
</gene>
<organism evidence="1 2">
    <name type="scientific">Caerostris darwini</name>
    <dbReference type="NCBI Taxonomy" id="1538125"/>
    <lineage>
        <taxon>Eukaryota</taxon>
        <taxon>Metazoa</taxon>
        <taxon>Ecdysozoa</taxon>
        <taxon>Arthropoda</taxon>
        <taxon>Chelicerata</taxon>
        <taxon>Arachnida</taxon>
        <taxon>Araneae</taxon>
        <taxon>Araneomorphae</taxon>
        <taxon>Entelegynae</taxon>
        <taxon>Araneoidea</taxon>
        <taxon>Araneidae</taxon>
        <taxon>Caerostris</taxon>
    </lineage>
</organism>
<dbReference type="EMBL" id="BPLQ01003013">
    <property type="protein sequence ID" value="GIX97204.1"/>
    <property type="molecule type" value="Genomic_DNA"/>
</dbReference>
<proteinExistence type="predicted"/>
<reference evidence="1 2" key="1">
    <citation type="submission" date="2021-06" db="EMBL/GenBank/DDBJ databases">
        <title>Caerostris darwini draft genome.</title>
        <authorList>
            <person name="Kono N."/>
            <person name="Arakawa K."/>
        </authorList>
    </citation>
    <scope>NUCLEOTIDE SEQUENCE [LARGE SCALE GENOMIC DNA]</scope>
</reference>
<protein>
    <submittedName>
        <fullName evidence="1">Uncharacterized protein</fullName>
    </submittedName>
</protein>